<sequence>MPKKRLRSPEERTYGEPASVLRRSLIGGIILAVLLAVAGLVAYLNRTDSPASAKPSPPSTSAQDPSPSPEATDGKGVAVADPPKTSDPIVFAKAATKVLWTYDTRAFSQTEHLAGLKRWMSGEKKYADWKSITDQVPSPVLWSRMHDNRQHASASVGEGHFPQAFKTALAQDPGAITEAYVYAVTVTGNQTLAWKGSGAGAEARSMTLAVQCRPHQNCALAAVLPNAAP</sequence>
<feature type="region of interest" description="Disordered" evidence="1">
    <location>
        <begin position="48"/>
        <end position="83"/>
    </location>
</feature>
<organism evidence="3 4">
    <name type="scientific">Streptomyces natalensis ATCC 27448</name>
    <dbReference type="NCBI Taxonomy" id="1240678"/>
    <lineage>
        <taxon>Bacteria</taxon>
        <taxon>Bacillati</taxon>
        <taxon>Actinomycetota</taxon>
        <taxon>Actinomycetes</taxon>
        <taxon>Kitasatosporales</taxon>
        <taxon>Streptomycetaceae</taxon>
        <taxon>Streptomyces</taxon>
    </lineage>
</organism>
<dbReference type="EMBL" id="JRKI01000037">
    <property type="protein sequence ID" value="KIZ14968.1"/>
    <property type="molecule type" value="Genomic_DNA"/>
</dbReference>
<dbReference type="PATRIC" id="fig|1240678.4.peg.6370"/>
<evidence type="ECO:0000313" key="4">
    <source>
        <dbReference type="Proteomes" id="UP000032458"/>
    </source>
</evidence>
<gene>
    <name evidence="3" type="ORF">SNA_29770</name>
</gene>
<accession>A0A0D7CFK1</accession>
<comment type="caution">
    <text evidence="3">The sequence shown here is derived from an EMBL/GenBank/DDBJ whole genome shotgun (WGS) entry which is preliminary data.</text>
</comment>
<dbReference type="AlphaFoldDB" id="A0A0D7CFK1"/>
<reference evidence="3 4" key="1">
    <citation type="submission" date="2014-09" db="EMBL/GenBank/DDBJ databases">
        <title>Draft genome sequence of Streptomyces natalensis ATCC 27448, producer of the antifungal pimaricin.</title>
        <authorList>
            <person name="Mendes M.V."/>
            <person name="Beites T."/>
            <person name="Pires S."/>
            <person name="Santos C.L."/>
            <person name="Moradas-Ferreira P."/>
        </authorList>
    </citation>
    <scope>NUCLEOTIDE SEQUENCE [LARGE SCALE GENOMIC DNA]</scope>
    <source>
        <strain evidence="3 4">ATCC 27448</strain>
    </source>
</reference>
<evidence type="ECO:0000256" key="1">
    <source>
        <dbReference type="SAM" id="MobiDB-lite"/>
    </source>
</evidence>
<evidence type="ECO:0000256" key="2">
    <source>
        <dbReference type="SAM" id="Phobius"/>
    </source>
</evidence>
<keyword evidence="2" id="KW-0472">Membrane</keyword>
<dbReference type="RefSeq" id="WP_030068284.1">
    <property type="nucleotide sequence ID" value="NZ_JRKI01000037.1"/>
</dbReference>
<keyword evidence="4" id="KW-1185">Reference proteome</keyword>
<keyword evidence="2" id="KW-1133">Transmembrane helix</keyword>
<proteinExistence type="predicted"/>
<protein>
    <submittedName>
        <fullName evidence="3">Uncharacterized protein</fullName>
    </submittedName>
</protein>
<dbReference type="Proteomes" id="UP000032458">
    <property type="component" value="Unassembled WGS sequence"/>
</dbReference>
<feature type="transmembrane region" description="Helical" evidence="2">
    <location>
        <begin position="20"/>
        <end position="44"/>
    </location>
</feature>
<name>A0A0D7CFK1_9ACTN</name>
<feature type="compositionally biased region" description="Low complexity" evidence="1">
    <location>
        <begin position="49"/>
        <end position="62"/>
    </location>
</feature>
<keyword evidence="2" id="KW-0812">Transmembrane</keyword>
<evidence type="ECO:0000313" key="3">
    <source>
        <dbReference type="EMBL" id="KIZ14968.1"/>
    </source>
</evidence>